<accession>A0A939MK45</accession>
<evidence type="ECO:0000259" key="5">
    <source>
        <dbReference type="PROSITE" id="PS50977"/>
    </source>
</evidence>
<dbReference type="InterPro" id="IPR009057">
    <property type="entry name" value="Homeodomain-like_sf"/>
</dbReference>
<evidence type="ECO:0000313" key="6">
    <source>
        <dbReference type="EMBL" id="MBO1902228.1"/>
    </source>
</evidence>
<evidence type="ECO:0000256" key="3">
    <source>
        <dbReference type="ARBA" id="ARBA00023163"/>
    </source>
</evidence>
<keyword evidence="3" id="KW-0804">Transcription</keyword>
<dbReference type="GO" id="GO:0003700">
    <property type="term" value="F:DNA-binding transcription factor activity"/>
    <property type="evidence" value="ECO:0007669"/>
    <property type="project" value="TreeGrafter"/>
</dbReference>
<sequence length="208" mass="22380">MSNHPESARLSPDRRRAQIIQIAAAHFSRDGVAGASMSAIARDAGVTRALVYYYFPGKERLLEAVLAREAGRLLGETAPDPAHSPRQNLERALKTYFARFAQSSGGVRELYSPTPAAASAAAGLAAENHAVQLDRLLAATRSEGTEENRLALGAWLAFVEYAARNMADAPGVPEDRLVTLCATALESVLGRPLPEDWPTERADRRSAS</sequence>
<dbReference type="EMBL" id="JAGDYM010000010">
    <property type="protein sequence ID" value="MBO1902228.1"/>
    <property type="molecule type" value="Genomic_DNA"/>
</dbReference>
<dbReference type="InterPro" id="IPR023772">
    <property type="entry name" value="DNA-bd_HTH_TetR-type_CS"/>
</dbReference>
<reference evidence="6" key="1">
    <citation type="submission" date="2021-03" db="EMBL/GenBank/DDBJ databases">
        <title>Leucobacter chromiisoli sp. nov., isolated from chromium-containing soil of chemical plant.</title>
        <authorList>
            <person name="Xu Z."/>
        </authorList>
    </citation>
    <scope>NUCLEOTIDE SEQUENCE</scope>
    <source>
        <strain evidence="6">S27</strain>
    </source>
</reference>
<feature type="domain" description="HTH tetR-type" evidence="5">
    <location>
        <begin position="13"/>
        <end position="73"/>
    </location>
</feature>
<gene>
    <name evidence="6" type="ORF">J4H92_09750</name>
</gene>
<dbReference type="Pfam" id="PF00440">
    <property type="entry name" value="TetR_N"/>
    <property type="match status" value="1"/>
</dbReference>
<proteinExistence type="predicted"/>
<dbReference type="SUPFAM" id="SSF46689">
    <property type="entry name" value="Homeodomain-like"/>
    <property type="match status" value="1"/>
</dbReference>
<dbReference type="PROSITE" id="PS50977">
    <property type="entry name" value="HTH_TETR_2"/>
    <property type="match status" value="1"/>
</dbReference>
<keyword evidence="7" id="KW-1185">Reference proteome</keyword>
<comment type="caution">
    <text evidence="6">The sequence shown here is derived from an EMBL/GenBank/DDBJ whole genome shotgun (WGS) entry which is preliminary data.</text>
</comment>
<evidence type="ECO:0000313" key="7">
    <source>
        <dbReference type="Proteomes" id="UP000664382"/>
    </source>
</evidence>
<feature type="DNA-binding region" description="H-T-H motif" evidence="4">
    <location>
        <begin position="36"/>
        <end position="55"/>
    </location>
</feature>
<dbReference type="InterPro" id="IPR050109">
    <property type="entry name" value="HTH-type_TetR-like_transc_reg"/>
</dbReference>
<dbReference type="PANTHER" id="PTHR30055">
    <property type="entry name" value="HTH-TYPE TRANSCRIPTIONAL REGULATOR RUTR"/>
    <property type="match status" value="1"/>
</dbReference>
<dbReference type="PRINTS" id="PR00455">
    <property type="entry name" value="HTHTETR"/>
</dbReference>
<evidence type="ECO:0000256" key="1">
    <source>
        <dbReference type="ARBA" id="ARBA00023015"/>
    </source>
</evidence>
<dbReference type="PROSITE" id="PS01081">
    <property type="entry name" value="HTH_TETR_1"/>
    <property type="match status" value="1"/>
</dbReference>
<keyword evidence="1" id="KW-0805">Transcription regulation</keyword>
<dbReference type="Gene3D" id="1.10.357.10">
    <property type="entry name" value="Tetracycline Repressor, domain 2"/>
    <property type="match status" value="1"/>
</dbReference>
<evidence type="ECO:0000256" key="2">
    <source>
        <dbReference type="ARBA" id="ARBA00023125"/>
    </source>
</evidence>
<dbReference type="GO" id="GO:0000976">
    <property type="term" value="F:transcription cis-regulatory region binding"/>
    <property type="evidence" value="ECO:0007669"/>
    <property type="project" value="TreeGrafter"/>
</dbReference>
<dbReference type="Proteomes" id="UP000664382">
    <property type="component" value="Unassembled WGS sequence"/>
</dbReference>
<organism evidence="6 7">
    <name type="scientific">Leucobacter weissii</name>
    <dbReference type="NCBI Taxonomy" id="1983706"/>
    <lineage>
        <taxon>Bacteria</taxon>
        <taxon>Bacillati</taxon>
        <taxon>Actinomycetota</taxon>
        <taxon>Actinomycetes</taxon>
        <taxon>Micrococcales</taxon>
        <taxon>Microbacteriaceae</taxon>
        <taxon>Leucobacter</taxon>
    </lineage>
</organism>
<evidence type="ECO:0000256" key="4">
    <source>
        <dbReference type="PROSITE-ProRule" id="PRU00335"/>
    </source>
</evidence>
<dbReference type="RefSeq" id="WP_208097981.1">
    <property type="nucleotide sequence ID" value="NZ_JAGDYM010000010.1"/>
</dbReference>
<dbReference type="PANTHER" id="PTHR30055:SF234">
    <property type="entry name" value="HTH-TYPE TRANSCRIPTIONAL REGULATOR BETI"/>
    <property type="match status" value="1"/>
</dbReference>
<keyword evidence="2 4" id="KW-0238">DNA-binding</keyword>
<name>A0A939MK45_9MICO</name>
<dbReference type="InterPro" id="IPR001647">
    <property type="entry name" value="HTH_TetR"/>
</dbReference>
<protein>
    <submittedName>
        <fullName evidence="6">TetR/AcrR family transcriptional regulator</fullName>
    </submittedName>
</protein>
<dbReference type="AlphaFoldDB" id="A0A939MK45"/>